<reference evidence="8 9" key="1">
    <citation type="submission" date="2019-10" db="EMBL/GenBank/DDBJ databases">
        <title>Three novel species isolated from a subtropical stream in China.</title>
        <authorList>
            <person name="Lu H."/>
        </authorList>
    </citation>
    <scope>NUCLEOTIDE SEQUENCE [LARGE SCALE GENOMIC DNA]</scope>
    <source>
        <strain evidence="8 9">FT13W</strain>
    </source>
</reference>
<keyword evidence="5" id="KW-0472">Membrane</keyword>
<dbReference type="CDD" id="cd06225">
    <property type="entry name" value="HAMP"/>
    <property type="match status" value="1"/>
</dbReference>
<comment type="similarity">
    <text evidence="3">Belongs to the methyl-accepting chemotaxis (MCP) protein family.</text>
</comment>
<dbReference type="InterPro" id="IPR051310">
    <property type="entry name" value="MCP_chemotaxis"/>
</dbReference>
<sequence length="664" mass="69978">MSLLRRLSIQKKLLFSMGLCLLLFMAISSFLSVRMSSDYVRERVVGQELPAQVGEIRNDVLRQISQPLSVVQTMANDVYLQDWEDAGLPDSGIATFQRYAAVVKDKNKAASINWASASTGKYFTTEGLLRTLDKNLAADQWFYRLLAGDKAYTLDIDKAENSSDLMLYLNARGQTAGGKQIAAGLGLSINALADTIRSYKIGQTGHVYLARANGIVLVHRDTALADGKHQLKDLPGFSDALSKRLLTGNKYAYAIYDAPAGRQFVAASFVPELNLYVMAEVPETEVLGNVTRSALIAALIAGLVGGGIALLIIYVISRAIAAPVARAADMLSEIASGNGDLSRRMPVESEDEVGALAAAFNRFVASLNVTIREVRDSTGAISSASSQIASGNLDLSARTEAQASSLEETAAAMEELTSTVKQNADNARQANQLVVSASGHAVKGGDVVGQVVQTMGAITESSRKIADIIGVIDGIAFQTNILALNAAVEAARAGEQGRGFAVVATEVRNLAQRSAAAAKEIKDLIVDSGSKVEAGSKLVDSAGATMQDIVVSVQRVADLMGEIASASQEQSQGIAQVNATVTQMDDATQQNAALVEEAAAAAQSLQDQAGRLAQVVSVFKLEETGQAPQQAIARPALPKAVRPAIAAAPAARPKAPASDAWEEF</sequence>
<protein>
    <submittedName>
        <fullName evidence="8">HAMP domain-containing protein</fullName>
    </submittedName>
</protein>
<dbReference type="CDD" id="cd12912">
    <property type="entry name" value="PDC2_MCP_like"/>
    <property type="match status" value="1"/>
</dbReference>
<name>A0A6I1I3X7_9BURK</name>
<dbReference type="FunFam" id="1.10.287.950:FF:000001">
    <property type="entry name" value="Methyl-accepting chemotaxis sensory transducer"/>
    <property type="match status" value="1"/>
</dbReference>
<dbReference type="Proteomes" id="UP000468717">
    <property type="component" value="Unassembled WGS sequence"/>
</dbReference>
<evidence type="ECO:0000313" key="9">
    <source>
        <dbReference type="Proteomes" id="UP000468717"/>
    </source>
</evidence>
<dbReference type="PANTHER" id="PTHR43531:SF14">
    <property type="entry name" value="METHYL-ACCEPTING CHEMOTAXIS PROTEIN I-RELATED"/>
    <property type="match status" value="1"/>
</dbReference>
<dbReference type="InterPro" id="IPR003660">
    <property type="entry name" value="HAMP_dom"/>
</dbReference>
<evidence type="ECO:0000256" key="5">
    <source>
        <dbReference type="SAM" id="Phobius"/>
    </source>
</evidence>
<comment type="subcellular location">
    <subcellularLocation>
        <location evidence="1">Membrane</location>
    </subcellularLocation>
</comment>
<evidence type="ECO:0000256" key="3">
    <source>
        <dbReference type="ARBA" id="ARBA00029447"/>
    </source>
</evidence>
<evidence type="ECO:0000256" key="2">
    <source>
        <dbReference type="ARBA" id="ARBA00022481"/>
    </source>
</evidence>
<organism evidence="8 9">
    <name type="scientific">Janthinobacterium violaceinigrum</name>
    <dbReference type="NCBI Taxonomy" id="2654252"/>
    <lineage>
        <taxon>Bacteria</taxon>
        <taxon>Pseudomonadati</taxon>
        <taxon>Pseudomonadota</taxon>
        <taxon>Betaproteobacteria</taxon>
        <taxon>Burkholderiales</taxon>
        <taxon>Oxalobacteraceae</taxon>
        <taxon>Janthinobacterium</taxon>
    </lineage>
</organism>
<dbReference type="PROSITE" id="PS50885">
    <property type="entry name" value="HAMP"/>
    <property type="match status" value="1"/>
</dbReference>
<dbReference type="GO" id="GO:0005886">
    <property type="term" value="C:plasma membrane"/>
    <property type="evidence" value="ECO:0007669"/>
    <property type="project" value="TreeGrafter"/>
</dbReference>
<keyword evidence="5" id="KW-0812">Transmembrane</keyword>
<dbReference type="SMART" id="SM00283">
    <property type="entry name" value="MA"/>
    <property type="match status" value="1"/>
</dbReference>
<dbReference type="PROSITE" id="PS50111">
    <property type="entry name" value="CHEMOTAXIS_TRANSDUC_2"/>
    <property type="match status" value="1"/>
</dbReference>
<dbReference type="GO" id="GO:0006935">
    <property type="term" value="P:chemotaxis"/>
    <property type="evidence" value="ECO:0007669"/>
    <property type="project" value="InterPro"/>
</dbReference>
<dbReference type="Gene3D" id="3.30.450.20">
    <property type="entry name" value="PAS domain"/>
    <property type="match status" value="1"/>
</dbReference>
<evidence type="ECO:0000256" key="1">
    <source>
        <dbReference type="ARBA" id="ARBA00004370"/>
    </source>
</evidence>
<feature type="domain" description="HAMP" evidence="7">
    <location>
        <begin position="318"/>
        <end position="372"/>
    </location>
</feature>
<dbReference type="Pfam" id="PF00015">
    <property type="entry name" value="MCPsignal"/>
    <property type="match status" value="1"/>
</dbReference>
<evidence type="ECO:0000259" key="7">
    <source>
        <dbReference type="PROSITE" id="PS50885"/>
    </source>
</evidence>
<accession>A0A6I1I3X7</accession>
<evidence type="ECO:0000256" key="4">
    <source>
        <dbReference type="PROSITE-ProRule" id="PRU00284"/>
    </source>
</evidence>
<dbReference type="GO" id="GO:0004888">
    <property type="term" value="F:transmembrane signaling receptor activity"/>
    <property type="evidence" value="ECO:0007669"/>
    <property type="project" value="InterPro"/>
</dbReference>
<dbReference type="SMART" id="SM00304">
    <property type="entry name" value="HAMP"/>
    <property type="match status" value="1"/>
</dbReference>
<dbReference type="EMBL" id="WFLI01000006">
    <property type="protein sequence ID" value="KAB8065603.1"/>
    <property type="molecule type" value="Genomic_DNA"/>
</dbReference>
<dbReference type="Gene3D" id="1.10.287.950">
    <property type="entry name" value="Methyl-accepting chemotaxis protein"/>
    <property type="match status" value="1"/>
</dbReference>
<keyword evidence="2" id="KW-0488">Methylation</keyword>
<dbReference type="SUPFAM" id="SSF58104">
    <property type="entry name" value="Methyl-accepting chemotaxis protein (MCP) signaling domain"/>
    <property type="match status" value="1"/>
</dbReference>
<dbReference type="CDD" id="cd11386">
    <property type="entry name" value="MCP_signal"/>
    <property type="match status" value="1"/>
</dbReference>
<feature type="domain" description="Methyl-accepting transducer" evidence="6">
    <location>
        <begin position="377"/>
        <end position="606"/>
    </location>
</feature>
<keyword evidence="5" id="KW-1133">Transmembrane helix</keyword>
<dbReference type="GO" id="GO:0007165">
    <property type="term" value="P:signal transduction"/>
    <property type="evidence" value="ECO:0007669"/>
    <property type="project" value="UniProtKB-KW"/>
</dbReference>
<proteinExistence type="inferred from homology"/>
<evidence type="ECO:0000313" key="8">
    <source>
        <dbReference type="EMBL" id="KAB8065603.1"/>
    </source>
</evidence>
<dbReference type="AlphaFoldDB" id="A0A6I1I3X7"/>
<keyword evidence="9" id="KW-1185">Reference proteome</keyword>
<keyword evidence="4" id="KW-0807">Transducer</keyword>
<dbReference type="PRINTS" id="PR00260">
    <property type="entry name" value="CHEMTRNSDUCR"/>
</dbReference>
<feature type="transmembrane region" description="Helical" evidence="5">
    <location>
        <begin position="294"/>
        <end position="316"/>
    </location>
</feature>
<gene>
    <name evidence="8" type="ORF">GCN75_07455</name>
</gene>
<dbReference type="RefSeq" id="WP_152282023.1">
    <property type="nucleotide sequence ID" value="NZ_WFLI01000006.1"/>
</dbReference>
<dbReference type="PANTHER" id="PTHR43531">
    <property type="entry name" value="PROTEIN ICFG"/>
    <property type="match status" value="1"/>
</dbReference>
<evidence type="ECO:0000259" key="6">
    <source>
        <dbReference type="PROSITE" id="PS50111"/>
    </source>
</evidence>
<comment type="caution">
    <text evidence="8">The sequence shown here is derived from an EMBL/GenBank/DDBJ whole genome shotgun (WGS) entry which is preliminary data.</text>
</comment>
<dbReference type="InterPro" id="IPR004089">
    <property type="entry name" value="MCPsignal_dom"/>
</dbReference>
<dbReference type="InterPro" id="IPR004090">
    <property type="entry name" value="Chemotax_Me-accpt_rcpt"/>
</dbReference>
<dbReference type="Pfam" id="PF00672">
    <property type="entry name" value="HAMP"/>
    <property type="match status" value="1"/>
</dbReference>